<proteinExistence type="predicted"/>
<dbReference type="AlphaFoldDB" id="A0A6B2L697"/>
<dbReference type="InterPro" id="IPR011990">
    <property type="entry name" value="TPR-like_helical_dom_sf"/>
</dbReference>
<evidence type="ECO:0000313" key="2">
    <source>
        <dbReference type="EMBL" id="NDV32338.1"/>
    </source>
</evidence>
<dbReference type="InterPro" id="IPR002885">
    <property type="entry name" value="PPR_rpt"/>
</dbReference>
<dbReference type="PANTHER" id="PTHR47926:SF533">
    <property type="entry name" value="DYW DOMAIN-CONTAINING PROTEIN"/>
    <property type="match status" value="1"/>
</dbReference>
<organism evidence="2">
    <name type="scientific">Arcella intermedia</name>
    <dbReference type="NCBI Taxonomy" id="1963864"/>
    <lineage>
        <taxon>Eukaryota</taxon>
        <taxon>Amoebozoa</taxon>
        <taxon>Tubulinea</taxon>
        <taxon>Elardia</taxon>
        <taxon>Arcellinida</taxon>
        <taxon>Sphaerothecina</taxon>
        <taxon>Arcellidae</taxon>
        <taxon>Arcella</taxon>
    </lineage>
</organism>
<reference evidence="2" key="1">
    <citation type="journal article" date="2020" name="J. Eukaryot. Microbiol.">
        <title>De novo Sequencing, Assembly and Annotation of the Transcriptome for the Free-Living Testate Amoeba Arcella intermedia.</title>
        <authorList>
            <person name="Ribeiro G.M."/>
            <person name="Porfirio-Sousa A.L."/>
            <person name="Maurer-Alcala X.X."/>
            <person name="Katz L.A."/>
            <person name="Lahr D.J.G."/>
        </authorList>
    </citation>
    <scope>NUCLEOTIDE SEQUENCE</scope>
</reference>
<protein>
    <recommendedName>
        <fullName evidence="1">DYW domain-containing protein</fullName>
    </recommendedName>
</protein>
<dbReference type="Pfam" id="PF14432">
    <property type="entry name" value="DYW_deaminase"/>
    <property type="match status" value="1"/>
</dbReference>
<feature type="domain" description="DYW" evidence="1">
    <location>
        <begin position="296"/>
        <end position="387"/>
    </location>
</feature>
<dbReference type="Gene3D" id="1.25.40.10">
    <property type="entry name" value="Tetratricopeptide repeat domain"/>
    <property type="match status" value="2"/>
</dbReference>
<dbReference type="InterPro" id="IPR046960">
    <property type="entry name" value="PPR_At4g14850-like_plant"/>
</dbReference>
<dbReference type="GO" id="GO:0003723">
    <property type="term" value="F:RNA binding"/>
    <property type="evidence" value="ECO:0007669"/>
    <property type="project" value="InterPro"/>
</dbReference>
<dbReference type="Pfam" id="PF20431">
    <property type="entry name" value="E_motif"/>
    <property type="match status" value="1"/>
</dbReference>
<evidence type="ECO:0000259" key="1">
    <source>
        <dbReference type="Pfam" id="PF14432"/>
    </source>
</evidence>
<dbReference type="GO" id="GO:0008270">
    <property type="term" value="F:zinc ion binding"/>
    <property type="evidence" value="ECO:0007669"/>
    <property type="project" value="InterPro"/>
</dbReference>
<dbReference type="InterPro" id="IPR046848">
    <property type="entry name" value="E_motif"/>
</dbReference>
<accession>A0A6B2L697</accession>
<dbReference type="GO" id="GO:0009451">
    <property type="term" value="P:RNA modification"/>
    <property type="evidence" value="ECO:0007669"/>
    <property type="project" value="InterPro"/>
</dbReference>
<name>A0A6B2L697_9EUKA</name>
<dbReference type="InterPro" id="IPR032867">
    <property type="entry name" value="DYW_dom"/>
</dbReference>
<sequence length="388" mass="45655">MYKLFETLKTKDIRFNEPIWGTMLSLCGMNENIYYLKLLHKELLLQGEQNFSSIIWNNLIISYYYCGYYENSIELYSRMPNDLKNRRSYNQLLLIYSNYRMISRACELFKEMETKKFINEISIAIMMHAYSHVLCPEQSFALYKSMEDKYGIKPSDKHHTILVDAFGRFGMLDEAEKYAQLYPSLISWSTLLGACRLWHDASRAKRVASHIISINKEFAPSYVLLGNVFGLTGNWMEQKETFDKMKKNQIKKTPGKSWLVINGITHEFLAHESEHPEIHKINILSKKIVQNLQKHGYNPNISWVSKNISNDLKIKDLCEHSERYALVYALMNLPQDEPLIIFKNLRVCGDCHEFTKYFSFVYNKEIRLRDAAVWHIFKNGKCACNDNY</sequence>
<dbReference type="Pfam" id="PF01535">
    <property type="entry name" value="PPR"/>
    <property type="match status" value="3"/>
</dbReference>
<dbReference type="EMBL" id="GIBP01003369">
    <property type="protein sequence ID" value="NDV32338.1"/>
    <property type="molecule type" value="Transcribed_RNA"/>
</dbReference>
<dbReference type="PANTHER" id="PTHR47926">
    <property type="entry name" value="PENTATRICOPEPTIDE REPEAT-CONTAINING PROTEIN"/>
    <property type="match status" value="1"/>
</dbReference>